<reference evidence="5 6" key="1">
    <citation type="submission" date="2024-06" db="EMBL/GenBank/DDBJ databases">
        <authorList>
            <person name="Pan Q."/>
            <person name="Wen M."/>
            <person name="Jouanno E."/>
            <person name="Zahm M."/>
            <person name="Klopp C."/>
            <person name="Cabau C."/>
            <person name="Louis A."/>
            <person name="Berthelot C."/>
            <person name="Parey E."/>
            <person name="Roest Crollius H."/>
            <person name="Montfort J."/>
            <person name="Robinson-Rechavi M."/>
            <person name="Bouchez O."/>
            <person name="Lampietro C."/>
            <person name="Lopez Roques C."/>
            <person name="Donnadieu C."/>
            <person name="Postlethwait J."/>
            <person name="Bobe J."/>
            <person name="Verreycken H."/>
            <person name="Guiguen Y."/>
        </authorList>
    </citation>
    <scope>NUCLEOTIDE SEQUENCE [LARGE SCALE GENOMIC DNA]</scope>
    <source>
        <strain evidence="5">Up_M1</strain>
        <tissue evidence="5">Testis</tissue>
    </source>
</reference>
<feature type="compositionally biased region" description="Polar residues" evidence="2">
    <location>
        <begin position="479"/>
        <end position="500"/>
    </location>
</feature>
<evidence type="ECO:0000313" key="5">
    <source>
        <dbReference type="EMBL" id="KAL1021792.1"/>
    </source>
</evidence>
<evidence type="ECO:0008006" key="7">
    <source>
        <dbReference type="Google" id="ProtNLM"/>
    </source>
</evidence>
<feature type="region of interest" description="Disordered" evidence="2">
    <location>
        <begin position="1104"/>
        <end position="1139"/>
    </location>
</feature>
<name>A0ABD0XN74_UMBPY</name>
<protein>
    <recommendedName>
        <fullName evidence="7">R3H domain containing 1</fullName>
    </recommendedName>
</protein>
<gene>
    <name evidence="5" type="ORF">UPYG_G00018020</name>
</gene>
<feature type="compositionally biased region" description="Polar residues" evidence="2">
    <location>
        <begin position="880"/>
        <end position="889"/>
    </location>
</feature>
<evidence type="ECO:0000256" key="1">
    <source>
        <dbReference type="ARBA" id="ARBA00022553"/>
    </source>
</evidence>
<feature type="region of interest" description="Disordered" evidence="2">
    <location>
        <begin position="535"/>
        <end position="586"/>
    </location>
</feature>
<dbReference type="InterPro" id="IPR001374">
    <property type="entry name" value="R3H_dom"/>
</dbReference>
<evidence type="ECO:0000313" key="6">
    <source>
        <dbReference type="Proteomes" id="UP001557470"/>
    </source>
</evidence>
<dbReference type="CDD" id="cd02642">
    <property type="entry name" value="R3H_encore_like"/>
    <property type="match status" value="1"/>
</dbReference>
<dbReference type="EMBL" id="JAGEUA010000001">
    <property type="protein sequence ID" value="KAL1021792.1"/>
    <property type="molecule type" value="Genomic_DNA"/>
</dbReference>
<dbReference type="PROSITE" id="PS51673">
    <property type="entry name" value="SUZ"/>
    <property type="match status" value="1"/>
</dbReference>
<comment type="caution">
    <text evidence="5">The sequence shown here is derived from an EMBL/GenBank/DDBJ whole genome shotgun (WGS) entry which is preliminary data.</text>
</comment>
<feature type="region of interest" description="Disordered" evidence="2">
    <location>
        <begin position="930"/>
        <end position="968"/>
    </location>
</feature>
<accession>A0ABD0XN74</accession>
<feature type="compositionally biased region" description="Polar residues" evidence="2">
    <location>
        <begin position="544"/>
        <end position="556"/>
    </location>
</feature>
<dbReference type="AlphaFoldDB" id="A0ABD0XN74"/>
<dbReference type="SMART" id="SM00393">
    <property type="entry name" value="R3H"/>
    <property type="match status" value="1"/>
</dbReference>
<feature type="compositionally biased region" description="Pro residues" evidence="2">
    <location>
        <begin position="558"/>
        <end position="570"/>
    </location>
</feature>
<feature type="compositionally biased region" description="Low complexity" evidence="2">
    <location>
        <begin position="462"/>
        <end position="478"/>
    </location>
</feature>
<evidence type="ECO:0000259" key="3">
    <source>
        <dbReference type="PROSITE" id="PS51061"/>
    </source>
</evidence>
<feature type="compositionally biased region" description="Polar residues" evidence="2">
    <location>
        <begin position="1124"/>
        <end position="1139"/>
    </location>
</feature>
<evidence type="ECO:0000256" key="2">
    <source>
        <dbReference type="SAM" id="MobiDB-lite"/>
    </source>
</evidence>
<organism evidence="5 6">
    <name type="scientific">Umbra pygmaea</name>
    <name type="common">Eastern mudminnow</name>
    <dbReference type="NCBI Taxonomy" id="75934"/>
    <lineage>
        <taxon>Eukaryota</taxon>
        <taxon>Metazoa</taxon>
        <taxon>Chordata</taxon>
        <taxon>Craniata</taxon>
        <taxon>Vertebrata</taxon>
        <taxon>Euteleostomi</taxon>
        <taxon>Actinopterygii</taxon>
        <taxon>Neopterygii</taxon>
        <taxon>Teleostei</taxon>
        <taxon>Protacanthopterygii</taxon>
        <taxon>Esociformes</taxon>
        <taxon>Umbridae</taxon>
        <taxon>Umbra</taxon>
    </lineage>
</organism>
<dbReference type="Pfam" id="PF01424">
    <property type="entry name" value="R3H"/>
    <property type="match status" value="1"/>
</dbReference>
<keyword evidence="1" id="KW-0597">Phosphoprotein</keyword>
<feature type="compositionally biased region" description="Basic and acidic residues" evidence="2">
    <location>
        <begin position="140"/>
        <end position="175"/>
    </location>
</feature>
<feature type="region of interest" description="Disordered" evidence="2">
    <location>
        <begin position="407"/>
        <end position="439"/>
    </location>
</feature>
<dbReference type="InterPro" id="IPR036867">
    <property type="entry name" value="R3H_dom_sf"/>
</dbReference>
<dbReference type="Pfam" id="PF12752">
    <property type="entry name" value="SUZ"/>
    <property type="match status" value="1"/>
</dbReference>
<feature type="compositionally biased region" description="Polar residues" evidence="2">
    <location>
        <begin position="934"/>
        <end position="952"/>
    </location>
</feature>
<feature type="domain" description="R3H" evidence="3">
    <location>
        <begin position="201"/>
        <end position="264"/>
    </location>
</feature>
<dbReference type="Proteomes" id="UP001557470">
    <property type="component" value="Unassembled WGS sequence"/>
</dbReference>
<dbReference type="SUPFAM" id="SSF82708">
    <property type="entry name" value="R3H domain"/>
    <property type="match status" value="1"/>
</dbReference>
<dbReference type="InterPro" id="IPR051937">
    <property type="entry name" value="R3H_domain_containing"/>
</dbReference>
<dbReference type="InterPro" id="IPR024771">
    <property type="entry name" value="SUZ"/>
</dbReference>
<feature type="domain" description="SUZ" evidence="4">
    <location>
        <begin position="265"/>
        <end position="335"/>
    </location>
</feature>
<dbReference type="PROSITE" id="PS51061">
    <property type="entry name" value="R3H"/>
    <property type="match status" value="1"/>
</dbReference>
<feature type="compositionally biased region" description="Low complexity" evidence="2">
    <location>
        <begin position="953"/>
        <end position="968"/>
    </location>
</feature>
<dbReference type="FunFam" id="3.30.1370.50:FF:000001">
    <property type="entry name" value="R3H domain-containing protein 2 isoform 1"/>
    <property type="match status" value="1"/>
</dbReference>
<feature type="region of interest" description="Disordered" evidence="2">
    <location>
        <begin position="311"/>
        <end position="395"/>
    </location>
</feature>
<proteinExistence type="predicted"/>
<feature type="region of interest" description="Disordered" evidence="2">
    <location>
        <begin position="140"/>
        <end position="179"/>
    </location>
</feature>
<sequence length="1204" mass="131697">MRMSDIITVKAIGNTETEKMKVFEPGAELGVGDSASTPPPGGESRVNEGQKAPENMLLLQHNDTAVKDESCCDNKREAQIQQQSSLSPGQTVRRAKSNSKLKLVRSLAVCEEFPSLPPTEHEVPQNPQDKIHIQISQSFDKEELSAKGEDEKEKSCEKFEKPEKMPRKMLSRDSSQDYTDSTGIDLHEFLVNTLKNNPRDRMMLLKLEQDILDFISNNDSQNRKFPPMTSYHRMLLHRVAAYFGMDHNVDPTGKSVIINKTSNTRIPDQKFSEHIKDDKTDDFQKRYILKRDNSSFDREDGMIRMRLKDDRRSKSIEEREEEYQRARDRIFAPDGEHFHLDRRMQDERGLLRDGRSASSRQSSSENEPKYCDPRPWSSTDSDSSNRNLRPAMTKASSFSGISVLIRGDSSASSKSPGRLSKTGSESSNSVGSSTSSISRPQVLHLPLPLPVASSQGASLGVAQPQPAAPSYPAAAPSARTTSVQYGRSTNGQGSGSAPTQAPTNASYYLLPLEATGIPPGSILVNPHTGQPFVNPDGSAVVYNPSMTSQHSGRSQQPLAPPPPAPHPPNPHVLSQPVRPLQPSAPQQIQYSAISYPPPQFLPLSPNQQQLYTVQDGLGAQFSHMNLVQQAPSDVPDAGPHPSMYPPGPVLLQGPPTQHQQTGYMVAPQGQPQAYSTHGPAPPLSQPLPQQTGYMQQLQQVQPCYCVPAQYPHAHSGQHYRPVTPVHYNTPQNQPVAPPPQQPGYQTVMPHQPQSYHHQSVVGVQQTPSHQTLVGSQQHSNMGSHMQGMMVHYPSMPSYQVSMPQGSPSMPQGSPSMPQHQLTYQQQPIVIQGHQSQGSMSGMQVYYSVMPPNQHGSISSSAGFLPSPGSDQMQFPRASSPCGTQGQQCTGVHPPQGGGMVMMQLTLPTNHQPRAPSPPQWKHNKYYSLDHTRSQRSSEQLHLENTQNSSLLGSPSTSPAQSPAPAPAQHLTSMKNLRSPGLTPIPIMAQFPRAFGPGQGGEVRYPLLGQTLQYNAPIRPPLLHGAPHMFPNHHQGPLGIRHHGGRGGRRPTPRKSLSTDLSVVNGRVLEVLDLPEGISRSEADSLLVELCKRGACIKWLSDPLQKQQPGSQSVGQCGAGGGGINSDTNTDSPSCSNPPFSNHNDLASTYTILAVFPSRYAAQNALLRHSEPGTGPILNTPTTTFTLRTSKRHTDEFQHLERNSS</sequence>
<feature type="compositionally biased region" description="Polar residues" evidence="2">
    <location>
        <begin position="376"/>
        <end position="387"/>
    </location>
</feature>
<feature type="compositionally biased region" description="Low complexity" evidence="2">
    <location>
        <begin position="420"/>
        <end position="439"/>
    </location>
</feature>
<dbReference type="PANTHER" id="PTHR15672:SF12">
    <property type="entry name" value="R3H DOMAIN-CONTAINING PROTEIN 1"/>
    <property type="match status" value="1"/>
</dbReference>
<feature type="region of interest" description="Disordered" evidence="2">
    <location>
        <begin position="460"/>
        <end position="500"/>
    </location>
</feature>
<dbReference type="Gene3D" id="3.30.1370.50">
    <property type="entry name" value="R3H-like domain"/>
    <property type="match status" value="1"/>
</dbReference>
<keyword evidence="6" id="KW-1185">Reference proteome</keyword>
<feature type="region of interest" description="Disordered" evidence="2">
    <location>
        <begin position="856"/>
        <end position="901"/>
    </location>
</feature>
<dbReference type="PANTHER" id="PTHR15672">
    <property type="entry name" value="CAMP-REGULATED PHOSPHOPROTEIN 21 RELATED R3H DOMAIN CONTAINING PROTEIN"/>
    <property type="match status" value="1"/>
</dbReference>
<feature type="compositionally biased region" description="Basic and acidic residues" evidence="2">
    <location>
        <begin position="311"/>
        <end position="355"/>
    </location>
</feature>
<feature type="region of interest" description="Disordered" evidence="2">
    <location>
        <begin position="25"/>
        <end position="53"/>
    </location>
</feature>
<evidence type="ECO:0000259" key="4">
    <source>
        <dbReference type="PROSITE" id="PS51673"/>
    </source>
</evidence>
<dbReference type="GO" id="GO:0003676">
    <property type="term" value="F:nucleic acid binding"/>
    <property type="evidence" value="ECO:0007669"/>
    <property type="project" value="UniProtKB-UniRule"/>
</dbReference>